<dbReference type="GeneTree" id="ENSGT00910000147088"/>
<dbReference type="EMBL" id="AC146484">
    <property type="status" value="NOT_ANNOTATED_CDS"/>
    <property type="molecule type" value="Genomic_DNA"/>
</dbReference>
<dbReference type="InParanoid" id="A0A2I3T2K7"/>
<dbReference type="Proteomes" id="UP000002277">
    <property type="component" value="Chromosome Y"/>
</dbReference>
<dbReference type="AlphaFoldDB" id="A0A2I3T2K7"/>
<name>A0A2I3T2K7_PANTR</name>
<keyword evidence="1" id="KW-0472">Membrane</keyword>
<evidence type="ECO:0000313" key="3">
    <source>
        <dbReference type="Proteomes" id="UP000002277"/>
    </source>
</evidence>
<keyword evidence="3" id="KW-1185">Reference proteome</keyword>
<keyword evidence="1" id="KW-0812">Transmembrane</keyword>
<protein>
    <submittedName>
        <fullName evidence="2">Uncharacterized protein</fullName>
    </submittedName>
</protein>
<feature type="transmembrane region" description="Helical" evidence="1">
    <location>
        <begin position="26"/>
        <end position="49"/>
    </location>
</feature>
<organism evidence="2 3">
    <name type="scientific">Pan troglodytes</name>
    <name type="common">Chimpanzee</name>
    <dbReference type="NCBI Taxonomy" id="9598"/>
    <lineage>
        <taxon>Eukaryota</taxon>
        <taxon>Metazoa</taxon>
        <taxon>Chordata</taxon>
        <taxon>Craniata</taxon>
        <taxon>Vertebrata</taxon>
        <taxon>Euteleostomi</taxon>
        <taxon>Mammalia</taxon>
        <taxon>Eutheria</taxon>
        <taxon>Euarchontoglires</taxon>
        <taxon>Primates</taxon>
        <taxon>Haplorrhini</taxon>
        <taxon>Catarrhini</taxon>
        <taxon>Hominidae</taxon>
        <taxon>Pan</taxon>
    </lineage>
</organism>
<accession>A0A2I3T2K7</accession>
<reference evidence="2 3" key="2">
    <citation type="journal article" date="2005" name="Nature">
        <title>Initial sequence of the chimpanzee genome and comparison with the human genome.</title>
        <authorList>
            <consortium name="Chimpanzee sequencing and analysis consortium"/>
        </authorList>
    </citation>
    <scope>NUCLEOTIDE SEQUENCE [LARGE SCALE GENOMIC DNA]</scope>
</reference>
<reference evidence="2" key="4">
    <citation type="submission" date="2025-09" db="UniProtKB">
        <authorList>
            <consortium name="Ensembl"/>
        </authorList>
    </citation>
    <scope>IDENTIFICATION</scope>
</reference>
<dbReference type="Ensembl" id="ENSPTRT00000100335.1">
    <property type="protein sequence ID" value="ENSPTRP00000083461.1"/>
    <property type="gene ID" value="ENSPTRG00000044034.1"/>
</dbReference>
<reference evidence="3" key="1">
    <citation type="submission" date="2004-07" db="EMBL/GenBank/DDBJ databases">
        <title>The DNA sequence of the chimpanzee Y chromosome.</title>
        <authorList>
            <person name="Hughes J.F."/>
            <person name="Pyntikova T."/>
            <person name="Skaletsky H."/>
            <person name="Minx P.J."/>
            <person name="Rozen S."/>
            <person name="Wilson R.K."/>
            <person name="Page D.C."/>
        </authorList>
    </citation>
    <scope>NUCLEOTIDE SEQUENCE [LARGE SCALE GENOMIC DNA]</scope>
</reference>
<evidence type="ECO:0000313" key="2">
    <source>
        <dbReference type="Ensembl" id="ENSPTRP00000083461.1"/>
    </source>
</evidence>
<proteinExistence type="predicted"/>
<dbReference type="Bgee" id="ENSPTRG00000044034">
    <property type="expression patterns" value="Expressed in liver and 5 other cell types or tissues"/>
</dbReference>
<reference evidence="2" key="3">
    <citation type="submission" date="2025-08" db="UniProtKB">
        <authorList>
            <consortium name="Ensembl"/>
        </authorList>
    </citation>
    <scope>IDENTIFICATION</scope>
</reference>
<evidence type="ECO:0000256" key="1">
    <source>
        <dbReference type="SAM" id="Phobius"/>
    </source>
</evidence>
<sequence>VWQSCLLKLNTKMKSPPHPAKNSYNYIILFLLMYAELLQTPLTAAYYFILLSQLLSCSIPEYLPTEKNCSLFFCSQFGYGFINFYLLEAPDTPNVIVKIFFSGEIRFLERLAFIVSENYV</sequence>
<keyword evidence="1" id="KW-1133">Transmembrane helix</keyword>